<dbReference type="InterPro" id="IPR036465">
    <property type="entry name" value="vWFA_dom_sf"/>
</dbReference>
<sequence>MCKTAGRSHVQRGYLPYDMKQINQLRISTNTLITFKTCANWFLCIAPSHTASTLLWRAITYTEYHSPLATSEKLRQTSTPIKSVKLLEGGKAGLHTVVKISCQGMMRRTTGLLTISLSQFIVLVHADVGTFEKLCLRPFQFGSGRQTGIHCEVKYQMLTTKKKQALDLCLASSPFDVLNYTKGYPTKCTYVRTNKCNDDEYSLLDQCLKIKNRASFSEDACGEDYQLYTIESRLEHKWITVFAQRNYFEIWIGNNAETTFLRPRFRKGLKTRDVKKLRIKLRVSTETLDFIPRGTAFYESPKRKLPHLCARPARMFLKTVQEIRHIVEEIGLPTEFANHSNVNDTNRPYFHMAVMIPVRGTKYLAKVEELHEACNVLPSGYVASMRDFRDAQAFAALRANFPSGLYRTTVALRPNATYRKNATCKGSTYYKQLRIDFLYHGPDNTTSQTPHEHWKDKYPSAKCADLPRTTAAMEFTYMDIPAMARRNLVCSYGNPPNFPPVKLEDICNKYAYWDEEKQSCVCYDEDSDGRVKYPEKYGHYPEGAICFDCQDAVHKRSIVFILDGTGTVRAKGWYQQKVFMHKVLDYIVNLRIGIVVITSVSEVVIPLDDYDKNGGAISHFIQYRKYPHSWTAMGAAMYEARMMLQNETNEKVIVMISDGDQDHCSDPNPEVCPELALQRIRDHPQEKEADAIHDAGINLIFVVVGERYKTDDNFKKRVDHIARGVEKAIPVTDFEKFESKKIFEEVVDAICNYDVSDL</sequence>
<dbReference type="EMBL" id="CATQJL010000112">
    <property type="protein sequence ID" value="CAJ0595197.1"/>
    <property type="molecule type" value="Genomic_DNA"/>
</dbReference>
<evidence type="ECO:0000313" key="3">
    <source>
        <dbReference type="Proteomes" id="UP001176961"/>
    </source>
</evidence>
<gene>
    <name evidence="2" type="ORF">CYNAS_LOCUS7180</name>
</gene>
<dbReference type="Pfam" id="PF00092">
    <property type="entry name" value="VWA"/>
    <property type="match status" value="1"/>
</dbReference>
<dbReference type="InterPro" id="IPR002035">
    <property type="entry name" value="VWF_A"/>
</dbReference>
<organism evidence="2 3">
    <name type="scientific">Cylicocyclus nassatus</name>
    <name type="common">Nematode worm</name>
    <dbReference type="NCBI Taxonomy" id="53992"/>
    <lineage>
        <taxon>Eukaryota</taxon>
        <taxon>Metazoa</taxon>
        <taxon>Ecdysozoa</taxon>
        <taxon>Nematoda</taxon>
        <taxon>Chromadorea</taxon>
        <taxon>Rhabditida</taxon>
        <taxon>Rhabditina</taxon>
        <taxon>Rhabditomorpha</taxon>
        <taxon>Strongyloidea</taxon>
        <taxon>Strongylidae</taxon>
        <taxon>Cylicocyclus</taxon>
    </lineage>
</organism>
<feature type="domain" description="VWFA" evidence="1">
    <location>
        <begin position="557"/>
        <end position="746"/>
    </location>
</feature>
<dbReference type="PANTHER" id="PTHR24020">
    <property type="entry name" value="COLLAGEN ALPHA"/>
    <property type="match status" value="1"/>
</dbReference>
<evidence type="ECO:0000313" key="2">
    <source>
        <dbReference type="EMBL" id="CAJ0595197.1"/>
    </source>
</evidence>
<proteinExistence type="predicted"/>
<dbReference type="SUPFAM" id="SSF53300">
    <property type="entry name" value="vWA-like"/>
    <property type="match status" value="1"/>
</dbReference>
<dbReference type="CDD" id="cd00198">
    <property type="entry name" value="vWFA"/>
    <property type="match status" value="1"/>
</dbReference>
<dbReference type="Proteomes" id="UP001176961">
    <property type="component" value="Unassembled WGS sequence"/>
</dbReference>
<dbReference type="InterPro" id="IPR050525">
    <property type="entry name" value="ECM_Assembly_Org"/>
</dbReference>
<protein>
    <recommendedName>
        <fullName evidence="1">VWFA domain-containing protein</fullName>
    </recommendedName>
</protein>
<name>A0AA36GNA1_CYLNA</name>
<dbReference type="PROSITE" id="PS50234">
    <property type="entry name" value="VWFA"/>
    <property type="match status" value="1"/>
</dbReference>
<dbReference type="SMART" id="SM00327">
    <property type="entry name" value="VWA"/>
    <property type="match status" value="1"/>
</dbReference>
<accession>A0AA36GNA1</accession>
<dbReference type="AlphaFoldDB" id="A0AA36GNA1"/>
<dbReference type="Gene3D" id="3.40.50.410">
    <property type="entry name" value="von Willebrand factor, type A domain"/>
    <property type="match status" value="1"/>
</dbReference>
<reference evidence="2" key="1">
    <citation type="submission" date="2023-07" db="EMBL/GenBank/DDBJ databases">
        <authorList>
            <consortium name="CYATHOMIX"/>
        </authorList>
    </citation>
    <scope>NUCLEOTIDE SEQUENCE</scope>
    <source>
        <strain evidence="2">N/A</strain>
    </source>
</reference>
<comment type="caution">
    <text evidence="2">The sequence shown here is derived from an EMBL/GenBank/DDBJ whole genome shotgun (WGS) entry which is preliminary data.</text>
</comment>
<evidence type="ECO:0000259" key="1">
    <source>
        <dbReference type="PROSITE" id="PS50234"/>
    </source>
</evidence>
<keyword evidence="3" id="KW-1185">Reference proteome</keyword>